<reference evidence="5 6" key="1">
    <citation type="submission" date="2020-08" db="EMBL/GenBank/DDBJ databases">
        <title>Genome public.</title>
        <authorList>
            <person name="Liu C."/>
            <person name="Sun Q."/>
        </authorList>
    </citation>
    <scope>NUCLEOTIDE SEQUENCE [LARGE SCALE GENOMIC DNA]</scope>
    <source>
        <strain evidence="5 6">BX0805</strain>
    </source>
</reference>
<dbReference type="InterPro" id="IPR015424">
    <property type="entry name" value="PyrdxlP-dep_Trfase"/>
</dbReference>
<keyword evidence="6" id="KW-1185">Reference proteome</keyword>
<dbReference type="Proteomes" id="UP000621540">
    <property type="component" value="Unassembled WGS sequence"/>
</dbReference>
<dbReference type="Gene3D" id="3.90.1150.10">
    <property type="entry name" value="Aspartate Aminotransferase, domain 1"/>
    <property type="match status" value="1"/>
</dbReference>
<dbReference type="Gene3D" id="3.40.640.10">
    <property type="entry name" value="Type I PLP-dependent aspartate aminotransferase-like (Major domain)"/>
    <property type="match status" value="1"/>
</dbReference>
<keyword evidence="3" id="KW-0663">Pyridoxal phosphate</keyword>
<evidence type="ECO:0000256" key="1">
    <source>
        <dbReference type="ARBA" id="ARBA00001933"/>
    </source>
</evidence>
<gene>
    <name evidence="5" type="ORF">H8Z76_12870</name>
</gene>
<evidence type="ECO:0000313" key="6">
    <source>
        <dbReference type="Proteomes" id="UP000621540"/>
    </source>
</evidence>
<evidence type="ECO:0000259" key="4">
    <source>
        <dbReference type="Pfam" id="PF01212"/>
    </source>
</evidence>
<dbReference type="Pfam" id="PF01212">
    <property type="entry name" value="Beta_elim_lyase"/>
    <property type="match status" value="1"/>
</dbReference>
<comment type="similarity">
    <text evidence="2">Belongs to the threonine aldolase family.</text>
</comment>
<dbReference type="InterPro" id="IPR015422">
    <property type="entry name" value="PyrdxlP-dep_Trfase_small"/>
</dbReference>
<protein>
    <submittedName>
        <fullName evidence="5">Aminotransferase class I/II-fold pyridoxal phosphate-dependent enzyme</fullName>
    </submittedName>
</protein>
<sequence>MIHFECDYTQGAHPKIIEMLAETNMEQTTGYGEDGHCERARQMILEKCRNKDAYVQFLVGGTQANTTVIAAALRPWQGVISADTGHINVHETGAIEATGHKVIALSNKDGKIAAEQIDACCREHFSSGNAEHMVQPGMVYVSNPTEYGTLYTKAELEAIGKVCRKYDLILFVDGARMAYGLGAEGNDLTLADYAAISDVFYIGGTKAGALFGEAVVITDERLKKDFRYMIKRQGGMLAKGRLLGIQYEVLMEDDLYTELGRHANVLAAKIKEAFLRKGYESYMDSVTNQQFFILPLADLERLGEKYSYSFERNTDATHALVRFCTSWATTEEQVNELLSDVAAL</sequence>
<comment type="cofactor">
    <cofactor evidence="1">
        <name>pyridoxal 5'-phosphate</name>
        <dbReference type="ChEBI" id="CHEBI:597326"/>
    </cofactor>
</comment>
<dbReference type="InterPro" id="IPR015421">
    <property type="entry name" value="PyrdxlP-dep_Trfase_major"/>
</dbReference>
<dbReference type="SUPFAM" id="SSF53383">
    <property type="entry name" value="PLP-dependent transferases"/>
    <property type="match status" value="1"/>
</dbReference>
<organism evidence="5 6">
    <name type="scientific">Roseburia yibonii</name>
    <dbReference type="NCBI Taxonomy" id="2763063"/>
    <lineage>
        <taxon>Bacteria</taxon>
        <taxon>Bacillati</taxon>
        <taxon>Bacillota</taxon>
        <taxon>Clostridia</taxon>
        <taxon>Lachnospirales</taxon>
        <taxon>Lachnospiraceae</taxon>
        <taxon>Roseburia</taxon>
    </lineage>
</organism>
<accession>A0ABR7ID60</accession>
<dbReference type="RefSeq" id="WP_186982748.1">
    <property type="nucleotide sequence ID" value="NZ_JACOQH010000012.1"/>
</dbReference>
<keyword evidence="5" id="KW-0808">Transferase</keyword>
<dbReference type="EMBL" id="JACOQH010000012">
    <property type="protein sequence ID" value="MBC5754877.1"/>
    <property type="molecule type" value="Genomic_DNA"/>
</dbReference>
<name>A0ABR7ID60_9FIRM</name>
<comment type="caution">
    <text evidence="5">The sequence shown here is derived from an EMBL/GenBank/DDBJ whole genome shotgun (WGS) entry which is preliminary data.</text>
</comment>
<keyword evidence="5" id="KW-0032">Aminotransferase</keyword>
<dbReference type="InterPro" id="IPR001597">
    <property type="entry name" value="ArAA_b-elim_lyase/Thr_aldolase"/>
</dbReference>
<evidence type="ECO:0000256" key="3">
    <source>
        <dbReference type="ARBA" id="ARBA00022898"/>
    </source>
</evidence>
<dbReference type="PANTHER" id="PTHR48097">
    <property type="entry name" value="L-THREONINE ALDOLASE-RELATED"/>
    <property type="match status" value="1"/>
</dbReference>
<dbReference type="GO" id="GO:0008483">
    <property type="term" value="F:transaminase activity"/>
    <property type="evidence" value="ECO:0007669"/>
    <property type="project" value="UniProtKB-KW"/>
</dbReference>
<proteinExistence type="inferred from homology"/>
<feature type="domain" description="Aromatic amino acid beta-eliminating lyase/threonine aldolase" evidence="4">
    <location>
        <begin position="14"/>
        <end position="254"/>
    </location>
</feature>
<dbReference type="PANTHER" id="PTHR48097:SF5">
    <property type="entry name" value="LOW SPECIFICITY L-THREONINE ALDOLASE"/>
    <property type="match status" value="1"/>
</dbReference>
<evidence type="ECO:0000256" key="2">
    <source>
        <dbReference type="ARBA" id="ARBA00006966"/>
    </source>
</evidence>
<evidence type="ECO:0000313" key="5">
    <source>
        <dbReference type="EMBL" id="MBC5754877.1"/>
    </source>
</evidence>